<gene>
    <name evidence="2" type="ORF">NPE20_21735</name>
</gene>
<evidence type="ECO:0000313" key="3">
    <source>
        <dbReference type="Proteomes" id="UP001204376"/>
    </source>
</evidence>
<dbReference type="Pfam" id="PF13568">
    <property type="entry name" value="OMP_b-brl_2"/>
    <property type="match status" value="1"/>
</dbReference>
<reference evidence="2 3" key="1">
    <citation type="submission" date="2022-07" db="EMBL/GenBank/DDBJ databases">
        <title>Mucilaginibacter sp. JC4.</title>
        <authorList>
            <person name="Le V."/>
            <person name="Ko S.-R."/>
            <person name="Ahn C.-Y."/>
            <person name="Oh H.-M."/>
        </authorList>
    </citation>
    <scope>NUCLEOTIDE SEQUENCE [LARGE SCALE GENOMIC DNA]</scope>
    <source>
        <strain evidence="2 3">JC4</strain>
    </source>
</reference>
<dbReference type="RefSeq" id="WP_256540795.1">
    <property type="nucleotide sequence ID" value="NZ_JANHOH010000008.1"/>
</dbReference>
<name>A0ABT1T7L4_9SPHI</name>
<feature type="domain" description="Outer membrane protein beta-barrel" evidence="1">
    <location>
        <begin position="19"/>
        <end position="162"/>
    </location>
</feature>
<keyword evidence="3" id="KW-1185">Reference proteome</keyword>
<dbReference type="SUPFAM" id="SSF56925">
    <property type="entry name" value="OMPA-like"/>
    <property type="match status" value="1"/>
</dbReference>
<proteinExistence type="predicted"/>
<comment type="caution">
    <text evidence="2">The sequence shown here is derived from an EMBL/GenBank/DDBJ whole genome shotgun (WGS) entry which is preliminary data.</text>
</comment>
<dbReference type="Gene3D" id="2.40.160.20">
    <property type="match status" value="1"/>
</dbReference>
<organism evidence="2 3">
    <name type="scientific">Mucilaginibacter aquariorum</name>
    <dbReference type="NCBI Taxonomy" id="2967225"/>
    <lineage>
        <taxon>Bacteria</taxon>
        <taxon>Pseudomonadati</taxon>
        <taxon>Bacteroidota</taxon>
        <taxon>Sphingobacteriia</taxon>
        <taxon>Sphingobacteriales</taxon>
        <taxon>Sphingobacteriaceae</taxon>
        <taxon>Mucilaginibacter</taxon>
    </lineage>
</organism>
<dbReference type="EMBL" id="JANHOH010000008">
    <property type="protein sequence ID" value="MCQ6960616.1"/>
    <property type="molecule type" value="Genomic_DNA"/>
</dbReference>
<accession>A0ABT1T7L4</accession>
<dbReference type="InterPro" id="IPR011250">
    <property type="entry name" value="OMP/PagP_B-barrel"/>
</dbReference>
<evidence type="ECO:0000259" key="1">
    <source>
        <dbReference type="Pfam" id="PF13568"/>
    </source>
</evidence>
<dbReference type="Proteomes" id="UP001204376">
    <property type="component" value="Unassembled WGS sequence"/>
</dbReference>
<sequence>MKNVITTIIIVFGAFTATFAQQQKGNVEFGINTGFSVSSLSYGLEDFSTFRKSIHFGVSSNYYFSDRWSILGKLIYDPKGSNGLFFINQDFSNSFSDPRLNYLTVPITANWHFGKKRNWYLNAGPYAGFLMSAKERGSDNDIKDAFKSTDFGVSLGIGVKLPLSEAVKAMIEYDLQFGAINAFKNNSGISAHNERASLDLGLCFMLK</sequence>
<dbReference type="InterPro" id="IPR025665">
    <property type="entry name" value="Beta-barrel_OMP_2"/>
</dbReference>
<protein>
    <submittedName>
        <fullName evidence="2">PorT family protein</fullName>
    </submittedName>
</protein>
<evidence type="ECO:0000313" key="2">
    <source>
        <dbReference type="EMBL" id="MCQ6960616.1"/>
    </source>
</evidence>